<evidence type="ECO:0000313" key="3">
    <source>
        <dbReference type="Proteomes" id="UP000429607"/>
    </source>
</evidence>
<gene>
    <name evidence="2" type="ORF">PR001_g4272</name>
</gene>
<feature type="region of interest" description="Disordered" evidence="1">
    <location>
        <begin position="70"/>
        <end position="96"/>
    </location>
</feature>
<evidence type="ECO:0000313" key="2">
    <source>
        <dbReference type="EMBL" id="KAE9047308.1"/>
    </source>
</evidence>
<proteinExistence type="predicted"/>
<accession>A0A6A3P2E1</accession>
<reference evidence="2 3" key="1">
    <citation type="submission" date="2018-09" db="EMBL/GenBank/DDBJ databases">
        <title>Genomic investigation of the strawberry pathogen Phytophthora fragariae indicates pathogenicity is determined by transcriptional variation in three key races.</title>
        <authorList>
            <person name="Adams T.M."/>
            <person name="Armitage A.D."/>
            <person name="Sobczyk M.K."/>
            <person name="Bates H.J."/>
            <person name="Dunwell J.M."/>
            <person name="Nellist C.F."/>
            <person name="Harrison R.J."/>
        </authorList>
    </citation>
    <scope>NUCLEOTIDE SEQUENCE [LARGE SCALE GENOMIC DNA]</scope>
    <source>
        <strain evidence="2 3">SCRP249</strain>
    </source>
</reference>
<dbReference type="EMBL" id="QXFV01000171">
    <property type="protein sequence ID" value="KAE9047308.1"/>
    <property type="molecule type" value="Genomic_DNA"/>
</dbReference>
<name>A0A6A3P2E1_9STRA</name>
<comment type="caution">
    <text evidence="2">The sequence shown here is derived from an EMBL/GenBank/DDBJ whole genome shotgun (WGS) entry which is preliminary data.</text>
</comment>
<organism evidence="2 3">
    <name type="scientific">Phytophthora rubi</name>
    <dbReference type="NCBI Taxonomy" id="129364"/>
    <lineage>
        <taxon>Eukaryota</taxon>
        <taxon>Sar</taxon>
        <taxon>Stramenopiles</taxon>
        <taxon>Oomycota</taxon>
        <taxon>Peronosporomycetes</taxon>
        <taxon>Peronosporales</taxon>
        <taxon>Peronosporaceae</taxon>
        <taxon>Phytophthora</taxon>
    </lineage>
</organism>
<sequence>MKKTKLSLGVSWGFRGREKTRSSTAADGLPLVTCSPLVTDANLLDHRLAQVMSSTADALVGAVLPFMGDADNQRQERHGAEDDDDDAAAGGVQDGA</sequence>
<evidence type="ECO:0000256" key="1">
    <source>
        <dbReference type="SAM" id="MobiDB-lite"/>
    </source>
</evidence>
<protein>
    <submittedName>
        <fullName evidence="2">Uncharacterized protein</fullName>
    </submittedName>
</protein>
<dbReference type="AlphaFoldDB" id="A0A6A3P2E1"/>
<dbReference type="Proteomes" id="UP000429607">
    <property type="component" value="Unassembled WGS sequence"/>
</dbReference>
<feature type="compositionally biased region" description="Basic and acidic residues" evidence="1">
    <location>
        <begin position="71"/>
        <end position="80"/>
    </location>
</feature>